<dbReference type="Pfam" id="PF13855">
    <property type="entry name" value="LRR_8"/>
    <property type="match status" value="2"/>
</dbReference>
<accession>A0A8S4SDW0</accession>
<dbReference type="InterPro" id="IPR032675">
    <property type="entry name" value="LRR_dom_sf"/>
</dbReference>
<dbReference type="Gene3D" id="3.80.10.10">
    <property type="entry name" value="Ribonuclease Inhibitor"/>
    <property type="match status" value="2"/>
</dbReference>
<keyword evidence="4" id="KW-1185">Reference proteome</keyword>
<protein>
    <submittedName>
        <fullName evidence="3">Jg26750 protein</fullName>
    </submittedName>
</protein>
<dbReference type="PANTHER" id="PTHR24366">
    <property type="entry name" value="IG(IMMUNOGLOBULIN) AND LRR(LEUCINE RICH REPEAT) DOMAINS"/>
    <property type="match status" value="1"/>
</dbReference>
<sequence length="535" mass="61565">MAGKRPPGRRSYVQIKESLNGCQPPIGVAYYVEGMRAKKIPAALLLLLFAIDSLHANRRKQKEKVIQTTTNICDISDRDSKVHCYCENSPEINEAIKTECWVFNGGIDKTDPLWPSFTSQTNIETLAFNVRADGGLSFVPTKVLRYLRKLKHFSIKYSSILKIESNTFVNLTSIQEMTLTKNQIVVLSKNAFYNLPNLTILTLDENRLKKLETDTFYELPALQKLFLTSNNISVIEDGAFRHLVNLLELELDRNNVSDLKKECFDGLANLRRLDLRRNKIGVLNSFTFIELWNLQELLLDYNEIYILAQRTFDGLSQLKKLSISHNKLVTLTDGLFEGVRGLSALDLRHNKLKRFTMENLRPIYDNLKMQKSFIYLEGNEFDCDCHLAWMHKLRHEAKSIKVRTSLENFICKFSSDPALNSHLTYYERMSTSNNLDEIEKIRNNIDGPDELSDDGDDTYLEEPKKIKADNERTLLQIPVELLPCPAEVKSVTDRTYTYPSQNEAKDYRNLIQASSTLSIDKNHLVFILLLYLLVT</sequence>
<evidence type="ECO:0000313" key="3">
    <source>
        <dbReference type="EMBL" id="CAH2261427.1"/>
    </source>
</evidence>
<dbReference type="PANTHER" id="PTHR24366:SF164">
    <property type="entry name" value="CONNECTIN-LIKE PROTEIN"/>
    <property type="match status" value="1"/>
</dbReference>
<name>A0A8S4SDW0_9NEOP</name>
<reference evidence="3" key="1">
    <citation type="submission" date="2022-03" db="EMBL/GenBank/DDBJ databases">
        <authorList>
            <person name="Lindestad O."/>
        </authorList>
    </citation>
    <scope>NUCLEOTIDE SEQUENCE</scope>
</reference>
<dbReference type="AlphaFoldDB" id="A0A8S4SDW0"/>
<keyword evidence="2" id="KW-0677">Repeat</keyword>
<dbReference type="OrthoDB" id="27267at2759"/>
<gene>
    <name evidence="3" type="primary">jg26750</name>
    <name evidence="3" type="ORF">PAEG_LOCUS23921</name>
</gene>
<dbReference type="PROSITE" id="PS51450">
    <property type="entry name" value="LRR"/>
    <property type="match status" value="1"/>
</dbReference>
<dbReference type="SMART" id="SM00369">
    <property type="entry name" value="LRR_TYP"/>
    <property type="match status" value="7"/>
</dbReference>
<proteinExistence type="predicted"/>
<dbReference type="EMBL" id="CAKXAJ010026193">
    <property type="protein sequence ID" value="CAH2261427.1"/>
    <property type="molecule type" value="Genomic_DNA"/>
</dbReference>
<comment type="caution">
    <text evidence="3">The sequence shown here is derived from an EMBL/GenBank/DDBJ whole genome shotgun (WGS) entry which is preliminary data.</text>
</comment>
<dbReference type="InterPro" id="IPR001611">
    <property type="entry name" value="Leu-rich_rpt"/>
</dbReference>
<evidence type="ECO:0000256" key="2">
    <source>
        <dbReference type="ARBA" id="ARBA00022737"/>
    </source>
</evidence>
<organism evidence="3 4">
    <name type="scientific">Pararge aegeria aegeria</name>
    <dbReference type="NCBI Taxonomy" id="348720"/>
    <lineage>
        <taxon>Eukaryota</taxon>
        <taxon>Metazoa</taxon>
        <taxon>Ecdysozoa</taxon>
        <taxon>Arthropoda</taxon>
        <taxon>Hexapoda</taxon>
        <taxon>Insecta</taxon>
        <taxon>Pterygota</taxon>
        <taxon>Neoptera</taxon>
        <taxon>Endopterygota</taxon>
        <taxon>Lepidoptera</taxon>
        <taxon>Glossata</taxon>
        <taxon>Ditrysia</taxon>
        <taxon>Papilionoidea</taxon>
        <taxon>Nymphalidae</taxon>
        <taxon>Satyrinae</taxon>
        <taxon>Satyrini</taxon>
        <taxon>Parargina</taxon>
        <taxon>Pararge</taxon>
    </lineage>
</organism>
<dbReference type="SUPFAM" id="SSF52058">
    <property type="entry name" value="L domain-like"/>
    <property type="match status" value="1"/>
</dbReference>
<keyword evidence="1" id="KW-0433">Leucine-rich repeat</keyword>
<dbReference type="InterPro" id="IPR003591">
    <property type="entry name" value="Leu-rich_rpt_typical-subtyp"/>
</dbReference>
<dbReference type="Proteomes" id="UP000838756">
    <property type="component" value="Unassembled WGS sequence"/>
</dbReference>
<evidence type="ECO:0000313" key="4">
    <source>
        <dbReference type="Proteomes" id="UP000838756"/>
    </source>
</evidence>
<evidence type="ECO:0000256" key="1">
    <source>
        <dbReference type="ARBA" id="ARBA00022614"/>
    </source>
</evidence>